<sequence length="117" mass="13515">MAHGRVCQKEERHPTIWSAHHHCTNHFGVTVSDEKETRKAIQTDVYGETTLKQMKFEFKNNTWVKKDAQVVEEMDEEAQMDEAEEQGNEEAMHEDQEPPTAPSSSSHANEDNFQLML</sequence>
<reference evidence="2" key="1">
    <citation type="submission" date="2018-02" db="EMBL/GenBank/DDBJ databases">
        <authorList>
            <person name="Cohen D.B."/>
            <person name="Kent A.D."/>
        </authorList>
    </citation>
    <scope>NUCLEOTIDE SEQUENCE</scope>
</reference>
<evidence type="ECO:0000313" key="2">
    <source>
        <dbReference type="EMBL" id="SPC94699.1"/>
    </source>
</evidence>
<evidence type="ECO:0000256" key="1">
    <source>
        <dbReference type="SAM" id="MobiDB-lite"/>
    </source>
</evidence>
<gene>
    <name evidence="2" type="ORF">FSB_LOCUS22581</name>
</gene>
<dbReference type="AlphaFoldDB" id="A0A2N9G5S3"/>
<feature type="region of interest" description="Disordered" evidence="1">
    <location>
        <begin position="73"/>
        <end position="117"/>
    </location>
</feature>
<name>A0A2N9G5S3_FAGSY</name>
<dbReference type="EMBL" id="OIVN01001502">
    <property type="protein sequence ID" value="SPC94699.1"/>
    <property type="molecule type" value="Genomic_DNA"/>
</dbReference>
<protein>
    <submittedName>
        <fullName evidence="2">Uncharacterized protein</fullName>
    </submittedName>
</protein>
<organism evidence="2">
    <name type="scientific">Fagus sylvatica</name>
    <name type="common">Beechnut</name>
    <dbReference type="NCBI Taxonomy" id="28930"/>
    <lineage>
        <taxon>Eukaryota</taxon>
        <taxon>Viridiplantae</taxon>
        <taxon>Streptophyta</taxon>
        <taxon>Embryophyta</taxon>
        <taxon>Tracheophyta</taxon>
        <taxon>Spermatophyta</taxon>
        <taxon>Magnoliopsida</taxon>
        <taxon>eudicotyledons</taxon>
        <taxon>Gunneridae</taxon>
        <taxon>Pentapetalae</taxon>
        <taxon>rosids</taxon>
        <taxon>fabids</taxon>
        <taxon>Fagales</taxon>
        <taxon>Fagaceae</taxon>
        <taxon>Fagus</taxon>
    </lineage>
</organism>
<accession>A0A2N9G5S3</accession>
<proteinExistence type="predicted"/>
<feature type="compositionally biased region" description="Acidic residues" evidence="1">
    <location>
        <begin position="73"/>
        <end position="88"/>
    </location>
</feature>